<evidence type="ECO:0000256" key="2">
    <source>
        <dbReference type="ARBA" id="ARBA00022603"/>
    </source>
</evidence>
<feature type="compositionally biased region" description="Polar residues" evidence="7">
    <location>
        <begin position="1"/>
        <end position="15"/>
    </location>
</feature>
<dbReference type="GO" id="GO:0032259">
    <property type="term" value="P:methylation"/>
    <property type="evidence" value="ECO:0007669"/>
    <property type="project" value="UniProtKB-KW"/>
</dbReference>
<dbReference type="InterPro" id="IPR050390">
    <property type="entry name" value="C5-Methyltransferase"/>
</dbReference>
<keyword evidence="2 5" id="KW-0489">Methyltransferase</keyword>
<feature type="coiled-coil region" evidence="6">
    <location>
        <begin position="373"/>
        <end position="410"/>
    </location>
</feature>
<protein>
    <recommendedName>
        <fullName evidence="1">DNA (cytosine-5-)-methyltransferase</fullName>
        <ecNumber evidence="1">2.1.1.37</ecNumber>
    </recommendedName>
</protein>
<keyword evidence="9" id="KW-1185">Reference proteome</keyword>
<proteinExistence type="inferred from homology"/>
<evidence type="ECO:0000256" key="6">
    <source>
        <dbReference type="SAM" id="Coils"/>
    </source>
</evidence>
<dbReference type="Pfam" id="PF00145">
    <property type="entry name" value="DNA_methylase"/>
    <property type="match status" value="1"/>
</dbReference>
<organism evidence="8 9">
    <name type="scientific">Chaetoceros tenuissimus</name>
    <dbReference type="NCBI Taxonomy" id="426638"/>
    <lineage>
        <taxon>Eukaryota</taxon>
        <taxon>Sar</taxon>
        <taxon>Stramenopiles</taxon>
        <taxon>Ochrophyta</taxon>
        <taxon>Bacillariophyta</taxon>
        <taxon>Coscinodiscophyceae</taxon>
        <taxon>Chaetocerotophycidae</taxon>
        <taxon>Chaetocerotales</taxon>
        <taxon>Chaetocerotaceae</taxon>
        <taxon>Chaetoceros</taxon>
    </lineage>
</organism>
<dbReference type="GO" id="GO:0044027">
    <property type="term" value="P:negative regulation of gene expression via chromosomal CpG island methylation"/>
    <property type="evidence" value="ECO:0007669"/>
    <property type="project" value="TreeGrafter"/>
</dbReference>
<evidence type="ECO:0000256" key="7">
    <source>
        <dbReference type="SAM" id="MobiDB-lite"/>
    </source>
</evidence>
<keyword evidence="4 5" id="KW-0949">S-adenosyl-L-methionine</keyword>
<keyword evidence="6" id="KW-0175">Coiled coil</keyword>
<keyword evidence="3 5" id="KW-0808">Transferase</keyword>
<evidence type="ECO:0000256" key="4">
    <source>
        <dbReference type="ARBA" id="ARBA00022691"/>
    </source>
</evidence>
<dbReference type="PANTHER" id="PTHR10629:SF52">
    <property type="entry name" value="DNA (CYTOSINE-5)-METHYLTRANSFERASE 1"/>
    <property type="match status" value="1"/>
</dbReference>
<feature type="region of interest" description="Disordered" evidence="7">
    <location>
        <begin position="1"/>
        <end position="53"/>
    </location>
</feature>
<comment type="similarity">
    <text evidence="5">Belongs to the class I-like SAM-binding methyltransferase superfamily. C5-methyltransferase family.</text>
</comment>
<evidence type="ECO:0000256" key="3">
    <source>
        <dbReference type="ARBA" id="ARBA00022679"/>
    </source>
</evidence>
<dbReference type="AlphaFoldDB" id="A0AAD3H0E2"/>
<dbReference type="GO" id="GO:0003886">
    <property type="term" value="F:DNA (cytosine-5-)-methyltransferase activity"/>
    <property type="evidence" value="ECO:0007669"/>
    <property type="project" value="UniProtKB-EC"/>
</dbReference>
<evidence type="ECO:0000313" key="8">
    <source>
        <dbReference type="EMBL" id="GFH45513.1"/>
    </source>
</evidence>
<dbReference type="Gene3D" id="3.90.120.10">
    <property type="entry name" value="DNA Methylase, subunit A, domain 2"/>
    <property type="match status" value="1"/>
</dbReference>
<feature type="region of interest" description="Disordered" evidence="7">
    <location>
        <begin position="115"/>
        <end position="174"/>
    </location>
</feature>
<evidence type="ECO:0000256" key="5">
    <source>
        <dbReference type="PROSITE-ProRule" id="PRU01016"/>
    </source>
</evidence>
<dbReference type="PRINTS" id="PR00105">
    <property type="entry name" value="C5METTRFRASE"/>
</dbReference>
<evidence type="ECO:0000313" key="9">
    <source>
        <dbReference type="Proteomes" id="UP001054902"/>
    </source>
</evidence>
<dbReference type="InterPro" id="IPR001525">
    <property type="entry name" value="C5_MeTfrase"/>
</dbReference>
<dbReference type="EMBL" id="BLLK01000020">
    <property type="protein sequence ID" value="GFH45513.1"/>
    <property type="molecule type" value="Genomic_DNA"/>
</dbReference>
<dbReference type="PANTHER" id="PTHR10629">
    <property type="entry name" value="CYTOSINE-SPECIFIC METHYLTRANSFERASE"/>
    <property type="match status" value="1"/>
</dbReference>
<dbReference type="SUPFAM" id="SSF53335">
    <property type="entry name" value="S-adenosyl-L-methionine-dependent methyltransferases"/>
    <property type="match status" value="1"/>
</dbReference>
<dbReference type="Proteomes" id="UP001054902">
    <property type="component" value="Unassembled WGS sequence"/>
</dbReference>
<dbReference type="PROSITE" id="PS51679">
    <property type="entry name" value="SAM_MT_C5"/>
    <property type="match status" value="1"/>
</dbReference>
<dbReference type="GO" id="GO:0003677">
    <property type="term" value="F:DNA binding"/>
    <property type="evidence" value="ECO:0007669"/>
    <property type="project" value="TreeGrafter"/>
</dbReference>
<name>A0AAD3H0E2_9STRA</name>
<dbReference type="InterPro" id="IPR029063">
    <property type="entry name" value="SAM-dependent_MTases_sf"/>
</dbReference>
<gene>
    <name evidence="8" type="ORF">CTEN210_01987</name>
</gene>
<dbReference type="Gene3D" id="3.40.50.150">
    <property type="entry name" value="Vaccinia Virus protein VP39"/>
    <property type="match status" value="1"/>
</dbReference>
<feature type="compositionally biased region" description="Low complexity" evidence="7">
    <location>
        <begin position="142"/>
        <end position="163"/>
    </location>
</feature>
<accession>A0AAD3H0E2</accession>
<reference evidence="8 9" key="1">
    <citation type="journal article" date="2021" name="Sci. Rep.">
        <title>The genome of the diatom Chaetoceros tenuissimus carries an ancient integrated fragment of an extant virus.</title>
        <authorList>
            <person name="Hongo Y."/>
            <person name="Kimura K."/>
            <person name="Takaki Y."/>
            <person name="Yoshida Y."/>
            <person name="Baba S."/>
            <person name="Kobayashi G."/>
            <person name="Nagasaki K."/>
            <person name="Hano T."/>
            <person name="Tomaru Y."/>
        </authorList>
    </citation>
    <scope>NUCLEOTIDE SEQUENCE [LARGE SCALE GENOMIC DNA]</scope>
    <source>
        <strain evidence="8 9">NIES-3715</strain>
    </source>
</reference>
<sequence>MSNSMARQVSLNGNDDIQCYQHSQEEYEPLPNMRDLIGGGPSLNQEEDDYDSDDMVECSQKEISDIQSYYTQCQYGDDSDEEEDENQCSNQDNQTALLEMHSQSQNQDTGAFQAHEEAADFESSPKRRATTMTQHFPRENVSTSSRTPSSTSSSRMSKLRLSTNTKKRKLEKSHPTMTQIYGNEPVKPDQEKETCADTDEKFFLESRIFKVGEAFKVTDIECEYKGSILVIDSFGWDGGFKVGIGTVYQKLKKTAMGGIQQKKPFNAYLQALSLDWERYVKFEEKKTIKLRHLGVIQNNFQPPKSVDEIIYEKNFHKGGFGHTLAGSFITYKHAKPNCKVEEDDDMVQENSPVDWHFPGLEDFDVDAAVSQHKTELEVKYYKLQKENNDLKQLIKKMKNASNDSNKLKVLDVFAGIGGMSCGFLDSGVWDVPFAVENNPNASAIFSLNHRNTHLFEENVSDWFKRVRDAHESQSTNDFDPYKRVLKEANHIHFSPPCQKFSCANSTGGKNDEKNAKCTLESIDIIKFFITFGNVRSISMENVPNLLNPMDDNADYMKCVISSLYDLGMDVMLRVLDSSSYGDPQKRERVFIVAWKLDLLDFVFPEATHGEDKEQAIVTVSKALHDLSKVEPSDGNGTTVLTKDGDTFLLKNHCIRRTKVSDPVYLQPNEPSNTVIRKGNIMHYEQNRSLTTAEKAQLFSFPYNFQFCGAEKHHIDGIGNAVPVKMARAVALALALIYGIKQENISSES</sequence>
<comment type="caution">
    <text evidence="8">The sequence shown here is derived from an EMBL/GenBank/DDBJ whole genome shotgun (WGS) entry which is preliminary data.</text>
</comment>
<evidence type="ECO:0000256" key="1">
    <source>
        <dbReference type="ARBA" id="ARBA00011975"/>
    </source>
</evidence>
<dbReference type="EC" id="2.1.1.37" evidence="1"/>
<feature type="active site" evidence="5">
    <location>
        <position position="497"/>
    </location>
</feature>